<feature type="region of interest" description="Disordered" evidence="17">
    <location>
        <begin position="451"/>
        <end position="515"/>
    </location>
</feature>
<dbReference type="SMART" id="SM00734">
    <property type="entry name" value="ZnF_Rad18"/>
    <property type="match status" value="1"/>
</dbReference>
<sequence length="671" mass="75921">MEDVDYALAMALQDEFDAEETGRKSLPSLSYTPPKRVLNGKEKGLIDPEWELVDPNPDIHSLFAEFNKKFFWNKLTMVEVRWSPRMTLCAGICCYEGHGGLCSVRLSQPLLKLRPRRDLVETLLHEMIHAYLFVTDNNKDHDGHGPEFCKHMHRINNATGTNITIYHNFHDEVAEMRKHWWRCTGLCRNQPPYFGYVKRAMNRAPSSNDFWWAQHQSSCGGTYEKIKEPEDYNKKKKKDDSSSSNQRKKSPKKDKIDSTQRTLSFTVLKSPDKENGRLLGGKFAKAPERSNRGIPLHSKLLEKFNNRPHKSPNSVRNKLKDSSIINLLNRKSRTPTKVRPFSNYASVMNPNNRMGDSLLAVCKQVRRTGEQSVNLGAPAFNDFKVVTKFLTLKEKRRRILFTSDDELGEDGHNRDKKDKSIHIGSSQKENKSDVQMSFCIDEEDEILPSLTSRSLKKQAPTSSLFPPDARSSSSSKDCQDPSRFTSNGVPGLKRKSAGPCLDDSLESDPESPQRKMLFLDLSPTRKALKYDVKSPSNFSSTNFKKECKPLDSGFSSFCKSRDDGDSTSDEDDNLLISAMINHKKSLSASNKPLLGSSQSSVDIVKSTAGRLNEDCHMENIKPSTSRECDQRSNMPLCVSCPVCCTDVPSYTINQHIDMCLSLKAISDADFY</sequence>
<keyword evidence="12 16" id="KW-0234">DNA repair</keyword>
<feature type="region of interest" description="Disordered" evidence="17">
    <location>
        <begin position="405"/>
        <end position="434"/>
    </location>
</feature>
<evidence type="ECO:0000256" key="11">
    <source>
        <dbReference type="ARBA" id="ARBA00023049"/>
    </source>
</evidence>
<dbReference type="InterPro" id="IPR006642">
    <property type="entry name" value="Rad18_UBZ4"/>
</dbReference>
<dbReference type="Proteomes" id="UP001642483">
    <property type="component" value="Unassembled WGS sequence"/>
</dbReference>
<evidence type="ECO:0000256" key="8">
    <source>
        <dbReference type="ARBA" id="ARBA00022771"/>
    </source>
</evidence>
<dbReference type="Pfam" id="PF10263">
    <property type="entry name" value="SprT-like"/>
    <property type="match status" value="1"/>
</dbReference>
<comment type="similarity">
    <text evidence="3">Belongs to the Spartan family.</text>
</comment>
<evidence type="ECO:0000313" key="20">
    <source>
        <dbReference type="Proteomes" id="UP001642483"/>
    </source>
</evidence>
<comment type="caution">
    <text evidence="19">The sequence shown here is derived from an EMBL/GenBank/DDBJ whole genome shotgun (WGS) entry which is preliminary data.</text>
</comment>
<dbReference type="InterPro" id="IPR044245">
    <property type="entry name" value="Spartan"/>
</dbReference>
<evidence type="ECO:0000256" key="4">
    <source>
        <dbReference type="ARBA" id="ARBA00022454"/>
    </source>
</evidence>
<protein>
    <recommendedName>
        <fullName evidence="14">DNA-dependent metalloprotease SPRTN</fullName>
    </recommendedName>
    <alternativeName>
        <fullName evidence="15">Protein with SprT-like domain at the N terminus</fullName>
    </alternativeName>
</protein>
<evidence type="ECO:0000256" key="15">
    <source>
        <dbReference type="ARBA" id="ARBA00030396"/>
    </source>
</evidence>
<evidence type="ECO:0000256" key="3">
    <source>
        <dbReference type="ARBA" id="ARBA00010724"/>
    </source>
</evidence>
<comment type="subcellular location">
    <subcellularLocation>
        <location evidence="2">Chromosome</location>
    </subcellularLocation>
    <subcellularLocation>
        <location evidence="1">Nucleus</location>
    </subcellularLocation>
</comment>
<evidence type="ECO:0000256" key="7">
    <source>
        <dbReference type="ARBA" id="ARBA00022763"/>
    </source>
</evidence>
<feature type="compositionally biased region" description="Low complexity" evidence="17">
    <location>
        <begin position="462"/>
        <end position="476"/>
    </location>
</feature>
<dbReference type="PROSITE" id="PS51908">
    <property type="entry name" value="ZF_UBZ4"/>
    <property type="match status" value="1"/>
</dbReference>
<dbReference type="Gene3D" id="3.30.160.60">
    <property type="entry name" value="Classic Zinc Finger"/>
    <property type="match status" value="1"/>
</dbReference>
<dbReference type="InterPro" id="IPR006640">
    <property type="entry name" value="SprT-like_domain"/>
</dbReference>
<evidence type="ECO:0000256" key="9">
    <source>
        <dbReference type="ARBA" id="ARBA00022801"/>
    </source>
</evidence>
<keyword evidence="7 16" id="KW-0227">DNA damage</keyword>
<dbReference type="Pfam" id="PF22934">
    <property type="entry name" value="SPRTN_ZBD"/>
    <property type="match status" value="1"/>
</dbReference>
<gene>
    <name evidence="19" type="ORF">CVLEPA_LOCUS25766</name>
</gene>
<dbReference type="InterPro" id="IPR055220">
    <property type="entry name" value="SPRTN_ZBD"/>
</dbReference>
<evidence type="ECO:0000256" key="17">
    <source>
        <dbReference type="SAM" id="MobiDB-lite"/>
    </source>
</evidence>
<keyword evidence="20" id="KW-1185">Reference proteome</keyword>
<evidence type="ECO:0000256" key="16">
    <source>
        <dbReference type="PROSITE-ProRule" id="PRU01256"/>
    </source>
</evidence>
<evidence type="ECO:0000256" key="10">
    <source>
        <dbReference type="ARBA" id="ARBA00022833"/>
    </source>
</evidence>
<feature type="domain" description="UBZ4-type" evidence="18">
    <location>
        <begin position="637"/>
        <end position="664"/>
    </location>
</feature>
<organism evidence="19 20">
    <name type="scientific">Clavelina lepadiformis</name>
    <name type="common">Light-bulb sea squirt</name>
    <name type="synonym">Ascidia lepadiformis</name>
    <dbReference type="NCBI Taxonomy" id="159417"/>
    <lineage>
        <taxon>Eukaryota</taxon>
        <taxon>Metazoa</taxon>
        <taxon>Chordata</taxon>
        <taxon>Tunicata</taxon>
        <taxon>Ascidiacea</taxon>
        <taxon>Aplousobranchia</taxon>
        <taxon>Clavelinidae</taxon>
        <taxon>Clavelina</taxon>
    </lineage>
</organism>
<evidence type="ECO:0000256" key="13">
    <source>
        <dbReference type="ARBA" id="ARBA00023242"/>
    </source>
</evidence>
<dbReference type="PANTHER" id="PTHR21220">
    <property type="entry name" value="DNA-DEPENDENT METALLOPROTEASE SPRTN"/>
    <property type="match status" value="1"/>
</dbReference>
<feature type="compositionally biased region" description="Basic and acidic residues" evidence="17">
    <location>
        <begin position="224"/>
        <end position="241"/>
    </location>
</feature>
<accession>A0ABP0GLH6</accession>
<dbReference type="SMART" id="SM00731">
    <property type="entry name" value="SprT"/>
    <property type="match status" value="1"/>
</dbReference>
<evidence type="ECO:0000259" key="18">
    <source>
        <dbReference type="PROSITE" id="PS51908"/>
    </source>
</evidence>
<proteinExistence type="inferred from homology"/>
<evidence type="ECO:0000313" key="19">
    <source>
        <dbReference type="EMBL" id="CAK8692502.1"/>
    </source>
</evidence>
<feature type="compositionally biased region" description="Basic and acidic residues" evidence="17">
    <location>
        <begin position="409"/>
        <end position="421"/>
    </location>
</feature>
<evidence type="ECO:0000256" key="1">
    <source>
        <dbReference type="ARBA" id="ARBA00004123"/>
    </source>
</evidence>
<evidence type="ECO:0000256" key="12">
    <source>
        <dbReference type="ARBA" id="ARBA00023204"/>
    </source>
</evidence>
<keyword evidence="10" id="KW-0862">Zinc</keyword>
<reference evidence="19 20" key="1">
    <citation type="submission" date="2024-02" db="EMBL/GenBank/DDBJ databases">
        <authorList>
            <person name="Daric V."/>
            <person name="Darras S."/>
        </authorList>
    </citation>
    <scope>NUCLEOTIDE SEQUENCE [LARGE SCALE GENOMIC DNA]</scope>
</reference>
<keyword evidence="8 16" id="KW-0863">Zinc-finger</keyword>
<dbReference type="EMBL" id="CAWYQH010000130">
    <property type="protein sequence ID" value="CAK8692502.1"/>
    <property type="molecule type" value="Genomic_DNA"/>
</dbReference>
<evidence type="ECO:0000256" key="14">
    <source>
        <dbReference type="ARBA" id="ARBA00023885"/>
    </source>
</evidence>
<evidence type="ECO:0000256" key="5">
    <source>
        <dbReference type="ARBA" id="ARBA00022670"/>
    </source>
</evidence>
<keyword evidence="4" id="KW-0158">Chromosome</keyword>
<feature type="region of interest" description="Disordered" evidence="17">
    <location>
        <begin position="223"/>
        <end position="278"/>
    </location>
</feature>
<dbReference type="PANTHER" id="PTHR21220:SF0">
    <property type="entry name" value="DNA-DEPENDENT METALLOPROTEASE SPRTN"/>
    <property type="match status" value="1"/>
</dbReference>
<evidence type="ECO:0000256" key="6">
    <source>
        <dbReference type="ARBA" id="ARBA00022723"/>
    </source>
</evidence>
<keyword evidence="9" id="KW-0378">Hydrolase</keyword>
<keyword evidence="13" id="KW-0539">Nucleus</keyword>
<evidence type="ECO:0000256" key="2">
    <source>
        <dbReference type="ARBA" id="ARBA00004286"/>
    </source>
</evidence>
<name>A0ABP0GLH6_CLALP</name>
<keyword evidence="6" id="KW-0479">Metal-binding</keyword>
<keyword evidence="11" id="KW-0482">Metalloprotease</keyword>
<keyword evidence="5" id="KW-0645">Protease</keyword>